<gene>
    <name evidence="2" type="ORF">ABIQ69_00505</name>
</gene>
<feature type="compositionally biased region" description="Basic and acidic residues" evidence="1">
    <location>
        <begin position="9"/>
        <end position="24"/>
    </location>
</feature>
<proteinExistence type="predicted"/>
<feature type="region of interest" description="Disordered" evidence="1">
    <location>
        <begin position="148"/>
        <end position="221"/>
    </location>
</feature>
<dbReference type="InterPro" id="IPR036390">
    <property type="entry name" value="WH_DNA-bd_sf"/>
</dbReference>
<evidence type="ECO:0008006" key="3">
    <source>
        <dbReference type="Google" id="ProtNLM"/>
    </source>
</evidence>
<sequence length="247" mass="27642">MTTDQQIPENHDHHDGLSHDSDDSDARRPFGFWLKVVDRRLSEAMADLFAAEGLTRRDWRALNLLAGRADDAHLAARLRDHPEKLHRLVERGWVRGIPARLTPDGEEARERLLGDVRALRERVVGAVSPEDFETTVATLETIARELGWDESQPLPRGRRGGRRFRGGFGHGFGERAQGHAGWGHRGEHGHGHERGHGDEHGRPHHGGGHGFDGRPGHRHGAGRQDVHVHVHLHDGHGPHDANRPHHD</sequence>
<dbReference type="InterPro" id="IPR036388">
    <property type="entry name" value="WH-like_DNA-bd_sf"/>
</dbReference>
<feature type="compositionally biased region" description="Basic and acidic residues" evidence="1">
    <location>
        <begin position="184"/>
        <end position="201"/>
    </location>
</feature>
<evidence type="ECO:0000256" key="1">
    <source>
        <dbReference type="SAM" id="MobiDB-lite"/>
    </source>
</evidence>
<feature type="compositionally biased region" description="Basic residues" evidence="1">
    <location>
        <begin position="156"/>
        <end position="165"/>
    </location>
</feature>
<reference evidence="2" key="1">
    <citation type="submission" date="2024-05" db="EMBL/GenBank/DDBJ databases">
        <authorList>
            <person name="Yu L."/>
        </authorList>
    </citation>
    <scope>NUCLEOTIDE SEQUENCE</scope>
    <source>
        <strain evidence="2">G08B096</strain>
    </source>
</reference>
<dbReference type="Gene3D" id="1.10.10.10">
    <property type="entry name" value="Winged helix-like DNA-binding domain superfamily/Winged helix DNA-binding domain"/>
    <property type="match status" value="1"/>
</dbReference>
<dbReference type="SUPFAM" id="SSF46785">
    <property type="entry name" value="Winged helix' DNA-binding domain"/>
    <property type="match status" value="1"/>
</dbReference>
<feature type="region of interest" description="Disordered" evidence="1">
    <location>
        <begin position="1"/>
        <end position="24"/>
    </location>
</feature>
<organism evidence="2">
    <name type="scientific">Agromyces sp. G08B096</name>
    <dbReference type="NCBI Taxonomy" id="3156399"/>
    <lineage>
        <taxon>Bacteria</taxon>
        <taxon>Bacillati</taxon>
        <taxon>Actinomycetota</taxon>
        <taxon>Actinomycetes</taxon>
        <taxon>Micrococcales</taxon>
        <taxon>Microbacteriaceae</taxon>
        <taxon>Agromyces</taxon>
    </lineage>
</organism>
<dbReference type="EMBL" id="CP158374">
    <property type="protein sequence ID" value="XBX82422.1"/>
    <property type="molecule type" value="Genomic_DNA"/>
</dbReference>
<dbReference type="AlphaFoldDB" id="A0AAU7W7H3"/>
<evidence type="ECO:0000313" key="2">
    <source>
        <dbReference type="EMBL" id="XBX82422.1"/>
    </source>
</evidence>
<name>A0AAU7W7H3_9MICO</name>
<protein>
    <recommendedName>
        <fullName evidence="3">MarR family transcriptional regulator</fullName>
    </recommendedName>
</protein>
<accession>A0AAU7W7H3</accession>
<dbReference type="RefSeq" id="WP_350348439.1">
    <property type="nucleotide sequence ID" value="NZ_CP158374.1"/>
</dbReference>